<keyword evidence="1" id="KW-1185">Reference proteome</keyword>
<proteinExistence type="predicted"/>
<reference evidence="2" key="1">
    <citation type="submission" date="2025-08" db="UniProtKB">
        <authorList>
            <consortium name="RefSeq"/>
        </authorList>
    </citation>
    <scope>IDENTIFICATION</scope>
</reference>
<gene>
    <name evidence="2" type="primary">LOC121227730</name>
</gene>
<accession>A0ABM3BHM6</accession>
<evidence type="ECO:0000313" key="1">
    <source>
        <dbReference type="Proteomes" id="UP000818029"/>
    </source>
</evidence>
<name>A0ABM3BHM6_GOSHI</name>
<protein>
    <submittedName>
        <fullName evidence="2">Uncharacterized protein</fullName>
    </submittedName>
</protein>
<evidence type="ECO:0000313" key="2">
    <source>
        <dbReference type="RefSeq" id="XP_040966554.1"/>
    </source>
</evidence>
<dbReference type="RefSeq" id="XP_040966554.1">
    <property type="nucleotide sequence ID" value="XM_041110620.1"/>
</dbReference>
<dbReference type="GeneID" id="121227730"/>
<sequence length="286" mass="32340">MGLPEAFNFDVSQFSLALVVESHIREFVLELDLILNLDLDNMQQKFMLKLSRLSVFSQDIRQIGEDEIQVLNFSSAQSNLPSQRLSGESAVAFQRDGIEKGKVIPLDPIQVWVGSGSVSDDSIHGLILLWVISQRLNWSICARNWSYNTPDDNDFEARIPNGAIVAIQDVHQHLYFTVEGGENKYAIGGSVHYSFVGERALFRVKYHKQRKWKSSVLWFSLISLHAKDNSGEPLRLNSKPGSGFVELSSTSDNAWSLWRVLFINQLMMVTLTGSLTIVCLETLFTW</sequence>
<dbReference type="Proteomes" id="UP000818029">
    <property type="component" value="Unplaced"/>
</dbReference>
<organism evidence="1 2">
    <name type="scientific">Gossypium hirsutum</name>
    <name type="common">Upland cotton</name>
    <name type="synonym">Gossypium mexicanum</name>
    <dbReference type="NCBI Taxonomy" id="3635"/>
    <lineage>
        <taxon>Eukaryota</taxon>
        <taxon>Viridiplantae</taxon>
        <taxon>Streptophyta</taxon>
        <taxon>Embryophyta</taxon>
        <taxon>Tracheophyta</taxon>
        <taxon>Spermatophyta</taxon>
        <taxon>Magnoliopsida</taxon>
        <taxon>eudicotyledons</taxon>
        <taxon>Gunneridae</taxon>
        <taxon>Pentapetalae</taxon>
        <taxon>rosids</taxon>
        <taxon>malvids</taxon>
        <taxon>Malvales</taxon>
        <taxon>Malvaceae</taxon>
        <taxon>Malvoideae</taxon>
        <taxon>Gossypium</taxon>
    </lineage>
</organism>